<evidence type="ECO:0000256" key="4">
    <source>
        <dbReference type="ARBA" id="ARBA00023204"/>
    </source>
</evidence>
<comment type="similarity">
    <text evidence="1">Belongs to the DNA polymerase type-Y family.</text>
</comment>
<protein>
    <submittedName>
        <fullName evidence="7">Y-family DNA polymerase</fullName>
    </submittedName>
</protein>
<organism evidence="7 8">
    <name type="scientific">Acinetobacter cumulans</name>
    <dbReference type="NCBI Taxonomy" id="2136182"/>
    <lineage>
        <taxon>Bacteria</taxon>
        <taxon>Pseudomonadati</taxon>
        <taxon>Pseudomonadota</taxon>
        <taxon>Gammaproteobacteria</taxon>
        <taxon>Moraxellales</taxon>
        <taxon>Moraxellaceae</taxon>
        <taxon>Acinetobacter</taxon>
    </lineage>
</organism>
<evidence type="ECO:0000259" key="6">
    <source>
        <dbReference type="PROSITE" id="PS50173"/>
    </source>
</evidence>
<dbReference type="PANTHER" id="PTHR11076">
    <property type="entry name" value="DNA REPAIR POLYMERASE UMUC / TRANSFERASE FAMILY MEMBER"/>
    <property type="match status" value="1"/>
</dbReference>
<dbReference type="AlphaFoldDB" id="A0A498CU43"/>
<gene>
    <name evidence="7" type="ORF">D9K80_14820</name>
</gene>
<sequence length="433" mass="49055">MKAENKIFALVDVNNCYVSCERVFNPKLNNVPVVVLSNNDGCVVSRSAEAKAKALGIKMAVPVYQIQDLIQQHNVQVLSSNYGLYTEMSKRFMNILGQFVNDEEREIYSIDECFLDFTSYQNLFDLTDYARKIIQTVNQWLGIPCCIGIGRSKTEAKIANHIAKQNTYLNGVCNLVTMDPCASEQLLAQMPVNEVWGIGRNHHKSLNQINIFSVLDLIESNPKHIRKLFSVVMEKTVSELQGISCIDIEQDAPCKYQIISSRSYGQPVYALEDIKASIQLYIARAVTRLRADQSLCRMVGVFIQTGRFGNNEKYAPYTAITLNEHTDDLLSITQAATYAVETIYKAGFKYKKAGVVLLQLQAKQNFVPDLFCDLAQRQSRFKLSDTLDNIQKRFGHHFVSIGLPQDDAATWRMKQNLCSPAYLSNWNELLRVK</sequence>
<dbReference type="GO" id="GO:0042276">
    <property type="term" value="P:error-prone translesion synthesis"/>
    <property type="evidence" value="ECO:0007669"/>
    <property type="project" value="TreeGrafter"/>
</dbReference>
<dbReference type="GO" id="GO:0003684">
    <property type="term" value="F:damaged DNA binding"/>
    <property type="evidence" value="ECO:0007669"/>
    <property type="project" value="InterPro"/>
</dbReference>
<dbReference type="Gene3D" id="1.10.150.20">
    <property type="entry name" value="5' to 3' exonuclease, C-terminal subdomain"/>
    <property type="match status" value="1"/>
</dbReference>
<dbReference type="InterPro" id="IPR043128">
    <property type="entry name" value="Rev_trsase/Diguanyl_cyclase"/>
</dbReference>
<evidence type="ECO:0000256" key="1">
    <source>
        <dbReference type="ARBA" id="ARBA00010945"/>
    </source>
</evidence>
<dbReference type="RefSeq" id="WP_121594850.1">
    <property type="nucleotide sequence ID" value="NZ_RCHD01000044.1"/>
</dbReference>
<dbReference type="InterPro" id="IPR017961">
    <property type="entry name" value="DNA_pol_Y-fam_little_finger"/>
</dbReference>
<feature type="domain" description="UmuC" evidence="6">
    <location>
        <begin position="8"/>
        <end position="199"/>
    </location>
</feature>
<keyword evidence="5" id="KW-0742">SOS response</keyword>
<evidence type="ECO:0000256" key="2">
    <source>
        <dbReference type="ARBA" id="ARBA00022763"/>
    </source>
</evidence>
<reference evidence="7 8" key="1">
    <citation type="submission" date="2018-09" db="EMBL/GenBank/DDBJ databases">
        <title>The draft genome of Acinetobacter sp. strains.</title>
        <authorList>
            <person name="Qin J."/>
            <person name="Feng Y."/>
            <person name="Zong Z."/>
        </authorList>
    </citation>
    <scope>NUCLEOTIDE SEQUENCE [LARGE SCALE GENOMIC DNA]</scope>
    <source>
        <strain evidence="7 8">WCHAc060003</strain>
    </source>
</reference>
<comment type="caution">
    <text evidence="7">The sequence shown here is derived from an EMBL/GenBank/DDBJ whole genome shotgun (WGS) entry which is preliminary data.</text>
</comment>
<dbReference type="Gene3D" id="3.30.70.270">
    <property type="match status" value="1"/>
</dbReference>
<keyword evidence="2" id="KW-0227">DNA damage</keyword>
<dbReference type="GO" id="GO:0009432">
    <property type="term" value="P:SOS response"/>
    <property type="evidence" value="ECO:0007669"/>
    <property type="project" value="UniProtKB-KW"/>
</dbReference>
<dbReference type="Pfam" id="PF13438">
    <property type="entry name" value="DUF4113"/>
    <property type="match status" value="1"/>
</dbReference>
<keyword evidence="4" id="KW-0234">DNA repair</keyword>
<dbReference type="InterPro" id="IPR043502">
    <property type="entry name" value="DNA/RNA_pol_sf"/>
</dbReference>
<dbReference type="Proteomes" id="UP000267166">
    <property type="component" value="Unassembled WGS sequence"/>
</dbReference>
<proteinExistence type="inferred from homology"/>
<name>A0A498CU43_9GAMM</name>
<evidence type="ECO:0000256" key="5">
    <source>
        <dbReference type="ARBA" id="ARBA00023236"/>
    </source>
</evidence>
<dbReference type="PANTHER" id="PTHR11076:SF34">
    <property type="entry name" value="PROTEIN UMUC"/>
    <property type="match status" value="1"/>
</dbReference>
<accession>A0A498CU43</accession>
<keyword evidence="3" id="KW-0741">SOS mutagenesis</keyword>
<dbReference type="SUPFAM" id="SSF56672">
    <property type="entry name" value="DNA/RNA polymerases"/>
    <property type="match status" value="1"/>
</dbReference>
<dbReference type="GO" id="GO:0006281">
    <property type="term" value="P:DNA repair"/>
    <property type="evidence" value="ECO:0007669"/>
    <property type="project" value="UniProtKB-KW"/>
</dbReference>
<evidence type="ECO:0000313" key="7">
    <source>
        <dbReference type="EMBL" id="RLL31622.1"/>
    </source>
</evidence>
<dbReference type="InterPro" id="IPR025188">
    <property type="entry name" value="DUF4113"/>
</dbReference>
<dbReference type="EMBL" id="RCHD01000044">
    <property type="protein sequence ID" value="RLL31622.1"/>
    <property type="molecule type" value="Genomic_DNA"/>
</dbReference>
<dbReference type="InterPro" id="IPR001126">
    <property type="entry name" value="UmuC"/>
</dbReference>
<dbReference type="InterPro" id="IPR050116">
    <property type="entry name" value="DNA_polymerase-Y"/>
</dbReference>
<dbReference type="GO" id="GO:0003887">
    <property type="term" value="F:DNA-directed DNA polymerase activity"/>
    <property type="evidence" value="ECO:0007669"/>
    <property type="project" value="TreeGrafter"/>
</dbReference>
<dbReference type="PROSITE" id="PS50173">
    <property type="entry name" value="UMUC"/>
    <property type="match status" value="1"/>
</dbReference>
<dbReference type="CDD" id="cd01700">
    <property type="entry name" value="PolY_Pol_V_umuC"/>
    <property type="match status" value="1"/>
</dbReference>
<dbReference type="Gene3D" id="3.40.1170.60">
    <property type="match status" value="1"/>
</dbReference>
<dbReference type="Pfam" id="PF00817">
    <property type="entry name" value="IMS"/>
    <property type="match status" value="1"/>
</dbReference>
<dbReference type="GO" id="GO:0005829">
    <property type="term" value="C:cytosol"/>
    <property type="evidence" value="ECO:0007669"/>
    <property type="project" value="TreeGrafter"/>
</dbReference>
<evidence type="ECO:0000256" key="3">
    <source>
        <dbReference type="ARBA" id="ARBA00023199"/>
    </source>
</evidence>
<evidence type="ECO:0000313" key="8">
    <source>
        <dbReference type="Proteomes" id="UP000267166"/>
    </source>
</evidence>
<dbReference type="Pfam" id="PF11799">
    <property type="entry name" value="IMS_C"/>
    <property type="match status" value="1"/>
</dbReference>